<feature type="region of interest" description="Disordered" evidence="2">
    <location>
        <begin position="1"/>
        <end position="28"/>
    </location>
</feature>
<dbReference type="SUPFAM" id="SSF52507">
    <property type="entry name" value="Homo-oligomeric flavin-containing Cys decarboxylases, HFCD"/>
    <property type="match status" value="1"/>
</dbReference>
<dbReference type="SUPFAM" id="SSF140860">
    <property type="entry name" value="Pseudo ankyrin repeat-like"/>
    <property type="match status" value="1"/>
</dbReference>
<evidence type="ECO:0000259" key="3">
    <source>
        <dbReference type="Pfam" id="PF02441"/>
    </source>
</evidence>
<dbReference type="Gene3D" id="1.25.40.20">
    <property type="entry name" value="Ankyrin repeat-containing domain"/>
    <property type="match status" value="1"/>
</dbReference>
<evidence type="ECO:0000313" key="5">
    <source>
        <dbReference type="Proteomes" id="UP000803884"/>
    </source>
</evidence>
<keyword evidence="5" id="KW-1185">Reference proteome</keyword>
<protein>
    <recommendedName>
        <fullName evidence="3">Flavoprotein domain-containing protein</fullName>
    </recommendedName>
</protein>
<reference evidence="4 5" key="1">
    <citation type="journal article" date="2020" name="Microbiol. Resour. Announc.">
        <title>Draft Genome Sequence of a Cladosporium Species Isolated from the Mesophotic Ascidian Didemnum maculosum.</title>
        <authorList>
            <person name="Gioti A."/>
            <person name="Siaperas R."/>
            <person name="Nikolaivits E."/>
            <person name="Le Goff G."/>
            <person name="Ouazzani J."/>
            <person name="Kotoulas G."/>
            <person name="Topakas E."/>
        </authorList>
    </citation>
    <scope>NUCLEOTIDE SEQUENCE [LARGE SCALE GENOMIC DNA]</scope>
    <source>
        <strain evidence="4 5">TM138-S3</strain>
    </source>
</reference>
<dbReference type="GO" id="GO:0004633">
    <property type="term" value="F:phosphopantothenoylcysteine decarboxylase activity"/>
    <property type="evidence" value="ECO:0007669"/>
    <property type="project" value="TreeGrafter"/>
</dbReference>
<organism evidence="4 5">
    <name type="scientific">Cladosporium halotolerans</name>
    <dbReference type="NCBI Taxonomy" id="1052096"/>
    <lineage>
        <taxon>Eukaryota</taxon>
        <taxon>Fungi</taxon>
        <taxon>Dikarya</taxon>
        <taxon>Ascomycota</taxon>
        <taxon>Pezizomycotina</taxon>
        <taxon>Dothideomycetes</taxon>
        <taxon>Dothideomycetidae</taxon>
        <taxon>Cladosporiales</taxon>
        <taxon>Cladosporiaceae</taxon>
        <taxon>Cladosporium</taxon>
    </lineage>
</organism>
<dbReference type="PANTHER" id="PTHR14359">
    <property type="entry name" value="HOMO-OLIGOMERIC FLAVIN CONTAINING CYS DECARBOXYLASE FAMILY"/>
    <property type="match status" value="1"/>
</dbReference>
<dbReference type="EMBL" id="JAAQHG020000014">
    <property type="protein sequence ID" value="KAL1586466.1"/>
    <property type="molecule type" value="Genomic_DNA"/>
</dbReference>
<evidence type="ECO:0000256" key="2">
    <source>
        <dbReference type="SAM" id="MobiDB-lite"/>
    </source>
</evidence>
<evidence type="ECO:0000256" key="1">
    <source>
        <dbReference type="ARBA" id="ARBA00038350"/>
    </source>
</evidence>
<dbReference type="Proteomes" id="UP000803884">
    <property type="component" value="Unassembled WGS sequence"/>
</dbReference>
<dbReference type="Gene3D" id="3.40.50.1950">
    <property type="entry name" value="Flavin prenyltransferase-like"/>
    <property type="match status" value="1"/>
</dbReference>
<dbReference type="PANTHER" id="PTHR14359:SF21">
    <property type="entry name" value="FLAVOPROTEIN DOMAIN-CONTAINING PROTEIN"/>
    <property type="match status" value="1"/>
</dbReference>
<dbReference type="RefSeq" id="XP_069229571.1">
    <property type="nucleotide sequence ID" value="XM_069373963.1"/>
</dbReference>
<sequence length="590" mass="66157">MAATSHEQGGSKARRKSSPIASATSHPSPGREINVVFASTGCTDPSIVEDVLPRLAALPDISVRAILDSGYRGQDFITASSCCTTMANVRRQSGSRDVVEVEQEAAELCEWADLLVLAPIDANNMAKMLNGATDNLLQEILRSWNVSKKILMVPGMSALMWENPMTKKQLTKIRRKWNWIQVLQPLLWKFEGSEKRVISWEAAEDLRDAVCNQINLLNIGQDVVVSPSQRQAFAKHTKTSKNILPPELWTMIIDFTGDWELAQTLHIYTNLPPPADWTSHTSPHGPRNYMEALELTILRGNLKDVEHFIATHSVPRWLSKLCIKLIMRFAMTSLLAHLEANHRDLFWTTFGHTFLPDTASAVFGRTEILEFWRTSPSFLTKEYNFEALDGASRAGFVAVLEWWQHSGLPLKFTEAALEQASSQGHLQVLEWWKAQSTTVDDSSASVDSSKVRLKPGKSIAFATQNGHADVVRWWLRSGIAFGNEDAVPKLASTHGHTEILRLWHEAKGDKMIFDNQVLVGATKNGNVGVLEWWKRSGLKVEYKTCDVEEALEDGDEGERGMRVRRWWATNGLNLGVGTSEWMKTKVLDGY</sequence>
<comment type="caution">
    <text evidence="4">The sequence shown here is derived from an EMBL/GenBank/DDBJ whole genome shotgun (WGS) entry which is preliminary data.</text>
</comment>
<proteinExistence type="inferred from homology"/>
<comment type="similarity">
    <text evidence="1">Belongs to the HFCD (homooligomeric flavin containing Cys decarboxylase) superfamily.</text>
</comment>
<dbReference type="InterPro" id="IPR036551">
    <property type="entry name" value="Flavin_trans-like"/>
</dbReference>
<dbReference type="GO" id="GO:0010181">
    <property type="term" value="F:FMN binding"/>
    <property type="evidence" value="ECO:0007669"/>
    <property type="project" value="TreeGrafter"/>
</dbReference>
<dbReference type="InterPro" id="IPR003382">
    <property type="entry name" value="Flavoprotein"/>
</dbReference>
<dbReference type="GeneID" id="96006801"/>
<dbReference type="Pfam" id="PF02441">
    <property type="entry name" value="Flavoprotein"/>
    <property type="match status" value="1"/>
</dbReference>
<accession>A0AB34KRR1</accession>
<dbReference type="GO" id="GO:0071513">
    <property type="term" value="C:phosphopantothenoylcysteine decarboxylase complex"/>
    <property type="evidence" value="ECO:0007669"/>
    <property type="project" value="TreeGrafter"/>
</dbReference>
<feature type="domain" description="Flavoprotein" evidence="3">
    <location>
        <begin position="35"/>
        <end position="176"/>
    </location>
</feature>
<name>A0AB34KRR1_9PEZI</name>
<dbReference type="GO" id="GO:0015937">
    <property type="term" value="P:coenzyme A biosynthetic process"/>
    <property type="evidence" value="ECO:0007669"/>
    <property type="project" value="TreeGrafter"/>
</dbReference>
<gene>
    <name evidence="4" type="ORF">WHR41_05358</name>
</gene>
<evidence type="ECO:0000313" key="4">
    <source>
        <dbReference type="EMBL" id="KAL1586466.1"/>
    </source>
</evidence>
<dbReference type="InterPro" id="IPR036770">
    <property type="entry name" value="Ankyrin_rpt-contain_sf"/>
</dbReference>
<dbReference type="AlphaFoldDB" id="A0AB34KRR1"/>